<protein>
    <submittedName>
        <fullName evidence="1">Uncharacterized protein</fullName>
    </submittedName>
</protein>
<name>A0ABU6RXN7_9FABA</name>
<accession>A0ABU6RXN7</accession>
<proteinExistence type="predicted"/>
<organism evidence="1 2">
    <name type="scientific">Stylosanthes scabra</name>
    <dbReference type="NCBI Taxonomy" id="79078"/>
    <lineage>
        <taxon>Eukaryota</taxon>
        <taxon>Viridiplantae</taxon>
        <taxon>Streptophyta</taxon>
        <taxon>Embryophyta</taxon>
        <taxon>Tracheophyta</taxon>
        <taxon>Spermatophyta</taxon>
        <taxon>Magnoliopsida</taxon>
        <taxon>eudicotyledons</taxon>
        <taxon>Gunneridae</taxon>
        <taxon>Pentapetalae</taxon>
        <taxon>rosids</taxon>
        <taxon>fabids</taxon>
        <taxon>Fabales</taxon>
        <taxon>Fabaceae</taxon>
        <taxon>Papilionoideae</taxon>
        <taxon>50 kb inversion clade</taxon>
        <taxon>dalbergioids sensu lato</taxon>
        <taxon>Dalbergieae</taxon>
        <taxon>Pterocarpus clade</taxon>
        <taxon>Stylosanthes</taxon>
    </lineage>
</organism>
<sequence length="174" mass="19500">MYALALKGKTSPKLLTVLSSSLTSQTVRCGRAVHGAVARSTKIAALTSYPRGRAVRPCGRVGIDGSRVGTYRSTQRKDYEYGGIWTPMTIYESPEHDMAIPMMNNLDITFFLVEVLASTIHRSSSSRRRLEGRIMGSLRIWHPPFRVQHPLHGLSPTPEDHIEGVRSTIRRLER</sequence>
<gene>
    <name evidence="1" type="ORF">PIB30_097534</name>
</gene>
<comment type="caution">
    <text evidence="1">The sequence shown here is derived from an EMBL/GenBank/DDBJ whole genome shotgun (WGS) entry which is preliminary data.</text>
</comment>
<keyword evidence="2" id="KW-1185">Reference proteome</keyword>
<dbReference type="EMBL" id="JASCZI010032615">
    <property type="protein sequence ID" value="MED6128408.1"/>
    <property type="molecule type" value="Genomic_DNA"/>
</dbReference>
<dbReference type="Proteomes" id="UP001341840">
    <property type="component" value="Unassembled WGS sequence"/>
</dbReference>
<evidence type="ECO:0000313" key="1">
    <source>
        <dbReference type="EMBL" id="MED6128408.1"/>
    </source>
</evidence>
<reference evidence="1 2" key="1">
    <citation type="journal article" date="2023" name="Plants (Basel)">
        <title>Bridging the Gap: Combining Genomics and Transcriptomics Approaches to Understand Stylosanthes scabra, an Orphan Legume from the Brazilian Caatinga.</title>
        <authorList>
            <person name="Ferreira-Neto J.R.C."/>
            <person name="da Silva M.D."/>
            <person name="Binneck E."/>
            <person name="de Melo N.F."/>
            <person name="da Silva R.H."/>
            <person name="de Melo A.L.T.M."/>
            <person name="Pandolfi V."/>
            <person name="Bustamante F.O."/>
            <person name="Brasileiro-Vidal A.C."/>
            <person name="Benko-Iseppon A.M."/>
        </authorList>
    </citation>
    <scope>NUCLEOTIDE SEQUENCE [LARGE SCALE GENOMIC DNA]</scope>
    <source>
        <tissue evidence="1">Leaves</tissue>
    </source>
</reference>
<evidence type="ECO:0000313" key="2">
    <source>
        <dbReference type="Proteomes" id="UP001341840"/>
    </source>
</evidence>